<comment type="caution">
    <text evidence="3">The sequence shown here is derived from an EMBL/GenBank/DDBJ whole genome shotgun (WGS) entry which is preliminary data.</text>
</comment>
<evidence type="ECO:0000256" key="1">
    <source>
        <dbReference type="SAM" id="SignalP"/>
    </source>
</evidence>
<dbReference type="PANTHER" id="PTHR43308:SF5">
    <property type="entry name" value="S-LAYER PROTEIN _ PEPTIDOGLYCAN ENDO-BETA-N-ACETYLGLUCOSAMINIDASE"/>
    <property type="match status" value="1"/>
</dbReference>
<gene>
    <name evidence="3" type="ORF">A6M13_15720</name>
</gene>
<proteinExistence type="predicted"/>
<dbReference type="EMBL" id="MASJ01000027">
    <property type="protein sequence ID" value="OCS84331.1"/>
    <property type="molecule type" value="Genomic_DNA"/>
</dbReference>
<feature type="chain" id="PRO_5008648992" description="SLH domain-containing protein" evidence="1">
    <location>
        <begin position="25"/>
        <end position="369"/>
    </location>
</feature>
<evidence type="ECO:0000313" key="3">
    <source>
        <dbReference type="EMBL" id="OCS84331.1"/>
    </source>
</evidence>
<evidence type="ECO:0000313" key="4">
    <source>
        <dbReference type="Proteomes" id="UP000093199"/>
    </source>
</evidence>
<name>A0A1C0YB23_9BACL</name>
<dbReference type="Pfam" id="PF00395">
    <property type="entry name" value="SLH"/>
    <property type="match status" value="3"/>
</dbReference>
<reference evidence="3 4" key="1">
    <citation type="submission" date="2016-07" db="EMBL/GenBank/DDBJ databases">
        <title>Caryophanon tenue genome sequencing.</title>
        <authorList>
            <person name="Verma A."/>
            <person name="Pal Y."/>
            <person name="Krishnamurthi S."/>
        </authorList>
    </citation>
    <scope>NUCLEOTIDE SEQUENCE [LARGE SCALE GENOMIC DNA]</scope>
    <source>
        <strain evidence="3 4">DSM 14152</strain>
    </source>
</reference>
<keyword evidence="4" id="KW-1185">Reference proteome</keyword>
<accession>A0A1C0YB23</accession>
<organism evidence="3 4">
    <name type="scientific">Caryophanon tenue</name>
    <dbReference type="NCBI Taxonomy" id="33978"/>
    <lineage>
        <taxon>Bacteria</taxon>
        <taxon>Bacillati</taxon>
        <taxon>Bacillota</taxon>
        <taxon>Bacilli</taxon>
        <taxon>Bacillales</taxon>
        <taxon>Caryophanaceae</taxon>
        <taxon>Caryophanon</taxon>
    </lineage>
</organism>
<dbReference type="PROSITE" id="PS51272">
    <property type="entry name" value="SLH"/>
    <property type="match status" value="3"/>
</dbReference>
<protein>
    <recommendedName>
        <fullName evidence="2">SLH domain-containing protein</fullName>
    </recommendedName>
</protein>
<dbReference type="InterPro" id="IPR051465">
    <property type="entry name" value="Cell_Envelope_Struct_Comp"/>
</dbReference>
<feature type="domain" description="SLH" evidence="2">
    <location>
        <begin position="23"/>
        <end position="86"/>
    </location>
</feature>
<dbReference type="AlphaFoldDB" id="A0A1C0YB23"/>
<dbReference type="InterPro" id="IPR001119">
    <property type="entry name" value="SLH_dom"/>
</dbReference>
<keyword evidence="1" id="KW-0732">Signal</keyword>
<feature type="domain" description="SLH" evidence="2">
    <location>
        <begin position="88"/>
        <end position="142"/>
    </location>
</feature>
<dbReference type="RefSeq" id="WP_066546613.1">
    <property type="nucleotide sequence ID" value="NZ_MASJ01000027.1"/>
</dbReference>
<dbReference type="STRING" id="33978.A6M13_15720"/>
<sequence length="369" mass="41146">MMKKLIVSLTAALLVVTAALPASAAKFPDVNDNHSLVIEVEYLVDKEIIRGYEDGTFRPNDPISKKHIASMLVKALNLPTTDIKNPGYADVPTTHPYYTEIAAAYTAGIFGDATNFKPDSSISRAFMAKILAHSFNLKSIADNAVTYKDVPTSYEFYSPIQLVTMNNVAKGYPEDGTFRPNQLITRAHFSAFLARAMSLVGGDFTPDTNYMYYYEDAGNYRYRSELDGQTAVDQSVYKYWNVYEDATNEQMDYLMYLYSPNRFYEGVPQSDIGTSVAFPFTIGKKVDTRGQEHQTAYLTQRVLDTKTSVTIAGKVYNDVVIVAETFDAGGGKIDTVTTYIAKGYGIIAYKNTDGYFTYWLTDRVATSVQ</sequence>
<evidence type="ECO:0000259" key="2">
    <source>
        <dbReference type="PROSITE" id="PS51272"/>
    </source>
</evidence>
<feature type="domain" description="SLH" evidence="2">
    <location>
        <begin position="143"/>
        <end position="207"/>
    </location>
</feature>
<feature type="signal peptide" evidence="1">
    <location>
        <begin position="1"/>
        <end position="24"/>
    </location>
</feature>
<dbReference type="PANTHER" id="PTHR43308">
    <property type="entry name" value="OUTER MEMBRANE PROTEIN ALPHA-RELATED"/>
    <property type="match status" value="1"/>
</dbReference>
<dbReference type="Proteomes" id="UP000093199">
    <property type="component" value="Unassembled WGS sequence"/>
</dbReference>